<dbReference type="PANTHER" id="PTHR43539:SF89">
    <property type="entry name" value="NAD(P)-BINDING DOMAIN-CONTAINING PROTEIN"/>
    <property type="match status" value="1"/>
</dbReference>
<dbReference type="Gene3D" id="3.50.50.60">
    <property type="entry name" value="FAD/NAD(P)-binding domain"/>
    <property type="match status" value="2"/>
</dbReference>
<keyword evidence="3" id="KW-1185">Reference proteome</keyword>
<dbReference type="InterPro" id="IPR050982">
    <property type="entry name" value="Auxin_biosynth/cation_transpt"/>
</dbReference>
<evidence type="ECO:0000256" key="1">
    <source>
        <dbReference type="ARBA" id="ARBA00023002"/>
    </source>
</evidence>
<accession>A0ABV6LKM8</accession>
<evidence type="ECO:0000313" key="3">
    <source>
        <dbReference type="Proteomes" id="UP001589836"/>
    </source>
</evidence>
<protein>
    <submittedName>
        <fullName evidence="2">NAD(P)/FAD-dependent oxidoreductase</fullName>
        <ecNumber evidence="2">1.-.-.-</ecNumber>
    </submittedName>
</protein>
<gene>
    <name evidence="2" type="ORF">ACFFGV_04955</name>
</gene>
<dbReference type="GO" id="GO:0016491">
    <property type="term" value="F:oxidoreductase activity"/>
    <property type="evidence" value="ECO:0007669"/>
    <property type="project" value="UniProtKB-KW"/>
</dbReference>
<dbReference type="EMBL" id="JBHLTP010000003">
    <property type="protein sequence ID" value="MFC0522940.1"/>
    <property type="molecule type" value="Genomic_DNA"/>
</dbReference>
<name>A0ABV6LKM8_9BACI</name>
<dbReference type="SUPFAM" id="SSF51905">
    <property type="entry name" value="FAD/NAD(P)-binding domain"/>
    <property type="match status" value="1"/>
</dbReference>
<comment type="caution">
    <text evidence="2">The sequence shown here is derived from an EMBL/GenBank/DDBJ whole genome shotgun (WGS) entry which is preliminary data.</text>
</comment>
<evidence type="ECO:0000313" key="2">
    <source>
        <dbReference type="EMBL" id="MFC0522940.1"/>
    </source>
</evidence>
<dbReference type="Proteomes" id="UP001589836">
    <property type="component" value="Unassembled WGS sequence"/>
</dbReference>
<proteinExistence type="predicted"/>
<organism evidence="2 3">
    <name type="scientific">Pontibacillus salicampi</name>
    <dbReference type="NCBI Taxonomy" id="1449801"/>
    <lineage>
        <taxon>Bacteria</taxon>
        <taxon>Bacillati</taxon>
        <taxon>Bacillota</taxon>
        <taxon>Bacilli</taxon>
        <taxon>Bacillales</taxon>
        <taxon>Bacillaceae</taxon>
        <taxon>Pontibacillus</taxon>
    </lineage>
</organism>
<keyword evidence="1 2" id="KW-0560">Oxidoreductase</keyword>
<dbReference type="Pfam" id="PF13738">
    <property type="entry name" value="Pyr_redox_3"/>
    <property type="match status" value="1"/>
</dbReference>
<sequence>MIIIITGGIMKQDYDVVIVGAGASGIGVGSILKQMGCNTFCILEKGEIGDSFRKWPKEMRLITPSFPSQGFGQTDLNAVVPKTSPGYNLNQEHLNGEEFADYLGLIVKHFELPVHTNEAVEEVQKQDNGKYAIHTTKREISSRLVVWATGEFQFPNLSPFPGANYCIHSSHVEAWDELEGDHHIVIGGYESGLDAVYHLDQSGKASDLVAKTSTWRLDSSDPSVDVSPYTFNRIKEVIPKGNISIHENQAVTSVRKEGGQYMVETDLGIILTSDNPPILATGFTGGSQMISHLFQYGEHGKPLVNEEDESIISDGLYLCGPELRHDSHVFCFIYKFRQRFPIVAKSIADKLKLNKDILEMYQKENFYLDDLSSCGERCEC</sequence>
<dbReference type="InterPro" id="IPR036188">
    <property type="entry name" value="FAD/NAD-bd_sf"/>
</dbReference>
<reference evidence="2 3" key="1">
    <citation type="submission" date="2024-09" db="EMBL/GenBank/DDBJ databases">
        <authorList>
            <person name="Sun Q."/>
            <person name="Mori K."/>
        </authorList>
    </citation>
    <scope>NUCLEOTIDE SEQUENCE [LARGE SCALE GENOMIC DNA]</scope>
    <source>
        <strain evidence="2 3">NCAIM B.02529</strain>
    </source>
</reference>
<dbReference type="EC" id="1.-.-.-" evidence="2"/>
<dbReference type="PANTHER" id="PTHR43539">
    <property type="entry name" value="FLAVIN-BINDING MONOOXYGENASE-LIKE PROTEIN (AFU_ORTHOLOGUE AFUA_4G09220)"/>
    <property type="match status" value="1"/>
</dbReference>